<keyword evidence="1" id="KW-0812">Transmembrane</keyword>
<gene>
    <name evidence="2" type="ORF">ACFQ3C_18460</name>
</gene>
<accession>A0ABW3THL6</accession>
<keyword evidence="1" id="KW-1133">Transmembrane helix</keyword>
<dbReference type="EMBL" id="JBHTKR010000010">
    <property type="protein sequence ID" value="MFD1196650.1"/>
    <property type="molecule type" value="Genomic_DNA"/>
</dbReference>
<name>A0ABW3THL6_9RHOB</name>
<comment type="caution">
    <text evidence="2">The sequence shown here is derived from an EMBL/GenBank/DDBJ whole genome shotgun (WGS) entry which is preliminary data.</text>
</comment>
<evidence type="ECO:0000256" key="1">
    <source>
        <dbReference type="SAM" id="Phobius"/>
    </source>
</evidence>
<keyword evidence="3" id="KW-1185">Reference proteome</keyword>
<dbReference type="RefSeq" id="WP_380795045.1">
    <property type="nucleotide sequence ID" value="NZ_JBHTKR010000010.1"/>
</dbReference>
<sequence length="186" mass="20412">MKNIILIVGLVVIVLFILVVLGLRVWRIIPKEKLRMPDHSLRSLVGLAAKVNHVARPLNFVGQTRPARLRSAIARRCLHRLFGLVRRSSRASINVTIAASRSETLPACTISCAAAASLSNPTISCSGKNSRAQGQKQWLANGRSVLSGITIERCHVSPQYQQTQWLSHRSAASSNLHKQFMMGSAD</sequence>
<proteinExistence type="predicted"/>
<keyword evidence="1" id="KW-0472">Membrane</keyword>
<reference evidence="3" key="1">
    <citation type="journal article" date="2019" name="Int. J. Syst. Evol. Microbiol.">
        <title>The Global Catalogue of Microorganisms (GCM) 10K type strain sequencing project: providing services to taxonomists for standard genome sequencing and annotation.</title>
        <authorList>
            <consortium name="The Broad Institute Genomics Platform"/>
            <consortium name="The Broad Institute Genome Sequencing Center for Infectious Disease"/>
            <person name="Wu L."/>
            <person name="Ma J."/>
        </authorList>
    </citation>
    <scope>NUCLEOTIDE SEQUENCE [LARGE SCALE GENOMIC DNA]</scope>
    <source>
        <strain evidence="3">CCUG 55328</strain>
    </source>
</reference>
<evidence type="ECO:0000313" key="3">
    <source>
        <dbReference type="Proteomes" id="UP001597151"/>
    </source>
</evidence>
<protein>
    <submittedName>
        <fullName evidence="2">Uncharacterized protein</fullName>
    </submittedName>
</protein>
<evidence type="ECO:0000313" key="2">
    <source>
        <dbReference type="EMBL" id="MFD1196650.1"/>
    </source>
</evidence>
<dbReference type="Proteomes" id="UP001597151">
    <property type="component" value="Unassembled WGS sequence"/>
</dbReference>
<organism evidence="2 3">
    <name type="scientific">Seohaeicola saemankumensis</name>
    <dbReference type="NCBI Taxonomy" id="481181"/>
    <lineage>
        <taxon>Bacteria</taxon>
        <taxon>Pseudomonadati</taxon>
        <taxon>Pseudomonadota</taxon>
        <taxon>Alphaproteobacteria</taxon>
        <taxon>Rhodobacterales</taxon>
        <taxon>Roseobacteraceae</taxon>
        <taxon>Seohaeicola</taxon>
    </lineage>
</organism>
<feature type="transmembrane region" description="Helical" evidence="1">
    <location>
        <begin position="6"/>
        <end position="26"/>
    </location>
</feature>